<evidence type="ECO:0000259" key="12">
    <source>
        <dbReference type="PROSITE" id="PS50893"/>
    </source>
</evidence>
<dbReference type="InterPro" id="IPR027417">
    <property type="entry name" value="P-loop_NTPase"/>
</dbReference>
<evidence type="ECO:0000313" key="15">
    <source>
        <dbReference type="Proteomes" id="UP000198992"/>
    </source>
</evidence>
<comment type="function">
    <text evidence="9">Involved in beta-(1--&gt;2)glucan export. Transmembrane domains (TMD) form a pore in the inner membrane and the ATP-binding domain (NBD) is responsible for energy generation.</text>
</comment>
<evidence type="ECO:0000256" key="5">
    <source>
        <dbReference type="ARBA" id="ARBA00022741"/>
    </source>
</evidence>
<name>A0A1H5E8Y6_9BRAD</name>
<evidence type="ECO:0000256" key="1">
    <source>
        <dbReference type="ARBA" id="ARBA00004651"/>
    </source>
</evidence>
<evidence type="ECO:0000256" key="3">
    <source>
        <dbReference type="ARBA" id="ARBA00022597"/>
    </source>
</evidence>
<dbReference type="InterPro" id="IPR011918">
    <property type="entry name" value="ABC_MsbA_ATP-bd"/>
</dbReference>
<dbReference type="NCBIfam" id="TIGR02204">
    <property type="entry name" value="MsbA_rel"/>
    <property type="match status" value="1"/>
</dbReference>
<evidence type="ECO:0000256" key="10">
    <source>
        <dbReference type="ARBA" id="ARBA00024725"/>
    </source>
</evidence>
<dbReference type="SMART" id="SM00382">
    <property type="entry name" value="AAA"/>
    <property type="match status" value="1"/>
</dbReference>
<comment type="similarity">
    <text evidence="2">Belongs to the ABC transporter superfamily.</text>
</comment>
<dbReference type="EMBL" id="FNTH01000001">
    <property type="protein sequence ID" value="SED87563.1"/>
    <property type="molecule type" value="Genomic_DNA"/>
</dbReference>
<evidence type="ECO:0000256" key="4">
    <source>
        <dbReference type="ARBA" id="ARBA00022692"/>
    </source>
</evidence>
<dbReference type="Proteomes" id="UP000198992">
    <property type="component" value="Unassembled WGS sequence"/>
</dbReference>
<feature type="domain" description="ABC transporter" evidence="12">
    <location>
        <begin position="377"/>
        <end position="613"/>
    </location>
</feature>
<protein>
    <submittedName>
        <fullName evidence="14">ATP-binding cassette, subfamily B</fullName>
    </submittedName>
</protein>
<dbReference type="SUPFAM" id="SSF52540">
    <property type="entry name" value="P-loop containing nucleoside triphosphate hydrolases"/>
    <property type="match status" value="1"/>
</dbReference>
<keyword evidence="8 11" id="KW-0472">Membrane</keyword>
<evidence type="ECO:0000313" key="14">
    <source>
        <dbReference type="EMBL" id="SED87563.1"/>
    </source>
</evidence>
<dbReference type="PANTHER" id="PTHR43394:SF1">
    <property type="entry name" value="ATP-BINDING CASSETTE SUB-FAMILY B MEMBER 10, MITOCHONDRIAL"/>
    <property type="match status" value="1"/>
</dbReference>
<dbReference type="InterPro" id="IPR011527">
    <property type="entry name" value="ABC1_TM_dom"/>
</dbReference>
<dbReference type="RefSeq" id="WP_092123186.1">
    <property type="nucleotide sequence ID" value="NZ_FNTH01000001.1"/>
</dbReference>
<sequence>MSVAEQLETPRGTPEPPRDALLDEEAFIESQVMEPAKSRARLRPLLALAPYVARYKGRAILALISLTIAAITTLIVPVAVRRMIDLGFTPEGIAMINSYFSVMIAVVAVLAGASASRYYLVMTIGERIVADLRRDVFAHLISLSPSFFDSARSGELVSRLTADTTQIKSAVGASVSIALRNLMLFFGAAAMMVITSPRLSGFVLLAIPMIVIPLVAFGRWVRRLSRNAQDTLADASAYASELVNAIRTVQAYTGERLARARFAREVEQAYDAARSSTKARAMLTLIVIFIVFASVVVILWVGSHDVLVGAISPGRLGQFILYTAFAASGLGQLSEVWGEVSAASGAAERLFEILRVRPQIAAPASPRALPQPARGDVGFDNVSFAYPTRPNALAVDGVSLEVRSGEKVAIVGPSGAGKSTLFHLLLRFYDPKSGTISLDGVPIRQADPADVRARIALVPQDSVVFAASARDNIRFGRPDATDAEVERAADLAHAAEFLRRLPGGFDAQLGERGVTLSGGQRQRIAIARAILRDAPLLLLDEATSALDAESETLVQTALEELMRHRTTLVIAHRLATVLSCDRILVMDQGRIVEQGTHAELVAANGLYARLARLQFEGI</sequence>
<evidence type="ECO:0000256" key="9">
    <source>
        <dbReference type="ARBA" id="ARBA00024722"/>
    </source>
</evidence>
<dbReference type="PANTHER" id="PTHR43394">
    <property type="entry name" value="ATP-DEPENDENT PERMEASE MDL1, MITOCHONDRIAL"/>
    <property type="match status" value="1"/>
</dbReference>
<dbReference type="AlphaFoldDB" id="A0A1H5E8Y6"/>
<reference evidence="14 15" key="1">
    <citation type="submission" date="2016-10" db="EMBL/GenBank/DDBJ databases">
        <authorList>
            <person name="de Groot N.N."/>
        </authorList>
    </citation>
    <scope>NUCLEOTIDE SEQUENCE [LARGE SCALE GENOMIC DNA]</scope>
    <source>
        <strain evidence="14 15">MT12</strain>
    </source>
</reference>
<keyword evidence="3" id="KW-0762">Sugar transport</keyword>
<dbReference type="InterPro" id="IPR003593">
    <property type="entry name" value="AAA+_ATPase"/>
</dbReference>
<dbReference type="FunFam" id="3.40.50.300:FF:000218">
    <property type="entry name" value="Multidrug ABC transporter ATP-binding protein"/>
    <property type="match status" value="1"/>
</dbReference>
<keyword evidence="4 11" id="KW-0812">Transmembrane</keyword>
<feature type="transmembrane region" description="Helical" evidence="11">
    <location>
        <begin position="177"/>
        <end position="195"/>
    </location>
</feature>
<dbReference type="PROSITE" id="PS50929">
    <property type="entry name" value="ABC_TM1F"/>
    <property type="match status" value="1"/>
</dbReference>
<dbReference type="OrthoDB" id="9804259at2"/>
<feature type="domain" description="ABC transmembrane type-1" evidence="13">
    <location>
        <begin position="60"/>
        <end position="342"/>
    </location>
</feature>
<accession>A0A1H5E8Y6</accession>
<keyword evidence="5" id="KW-0547">Nucleotide-binding</keyword>
<dbReference type="GO" id="GO:0005524">
    <property type="term" value="F:ATP binding"/>
    <property type="evidence" value="ECO:0007669"/>
    <property type="project" value="UniProtKB-KW"/>
</dbReference>
<dbReference type="PROSITE" id="PS50893">
    <property type="entry name" value="ABC_TRANSPORTER_2"/>
    <property type="match status" value="1"/>
</dbReference>
<comment type="function">
    <text evidence="10">Part of an ABC transporter complex. Transmembrane domains (TMD) form a pore in the inner membrane and the ATP-binding domain (NBD) is responsible for energy generation.</text>
</comment>
<evidence type="ECO:0000256" key="6">
    <source>
        <dbReference type="ARBA" id="ARBA00022840"/>
    </source>
</evidence>
<dbReference type="InterPro" id="IPR003439">
    <property type="entry name" value="ABC_transporter-like_ATP-bd"/>
</dbReference>
<dbReference type="InterPro" id="IPR039421">
    <property type="entry name" value="Type_1_exporter"/>
</dbReference>
<dbReference type="GO" id="GO:0005886">
    <property type="term" value="C:plasma membrane"/>
    <property type="evidence" value="ECO:0007669"/>
    <property type="project" value="UniProtKB-SubCell"/>
</dbReference>
<evidence type="ECO:0000256" key="2">
    <source>
        <dbReference type="ARBA" id="ARBA00005417"/>
    </source>
</evidence>
<feature type="transmembrane region" description="Helical" evidence="11">
    <location>
        <begin position="59"/>
        <end position="79"/>
    </location>
</feature>
<evidence type="ECO:0000256" key="11">
    <source>
        <dbReference type="SAM" id="Phobius"/>
    </source>
</evidence>
<dbReference type="GO" id="GO:0016887">
    <property type="term" value="F:ATP hydrolysis activity"/>
    <property type="evidence" value="ECO:0007669"/>
    <property type="project" value="InterPro"/>
</dbReference>
<keyword evidence="6 14" id="KW-0067">ATP-binding</keyword>
<proteinExistence type="inferred from homology"/>
<feature type="transmembrane region" description="Helical" evidence="11">
    <location>
        <begin position="281"/>
        <end position="302"/>
    </location>
</feature>
<organism evidence="14 15">
    <name type="scientific">Bradyrhizobium erythrophlei</name>
    <dbReference type="NCBI Taxonomy" id="1437360"/>
    <lineage>
        <taxon>Bacteria</taxon>
        <taxon>Pseudomonadati</taxon>
        <taxon>Pseudomonadota</taxon>
        <taxon>Alphaproteobacteria</taxon>
        <taxon>Hyphomicrobiales</taxon>
        <taxon>Nitrobacteraceae</taxon>
        <taxon>Bradyrhizobium</taxon>
    </lineage>
</organism>
<dbReference type="Pfam" id="PF00005">
    <property type="entry name" value="ABC_tran"/>
    <property type="match status" value="1"/>
</dbReference>
<dbReference type="GO" id="GO:0015421">
    <property type="term" value="F:ABC-type oligopeptide transporter activity"/>
    <property type="evidence" value="ECO:0007669"/>
    <property type="project" value="TreeGrafter"/>
</dbReference>
<gene>
    <name evidence="14" type="ORF">SAMN05444164_6123</name>
</gene>
<dbReference type="PROSITE" id="PS00211">
    <property type="entry name" value="ABC_TRANSPORTER_1"/>
    <property type="match status" value="1"/>
</dbReference>
<evidence type="ECO:0000256" key="7">
    <source>
        <dbReference type="ARBA" id="ARBA00022989"/>
    </source>
</evidence>
<dbReference type="CDD" id="cd18575">
    <property type="entry name" value="ABC_6TM_bac_exporter_ABCB8_10_like"/>
    <property type="match status" value="1"/>
</dbReference>
<dbReference type="Gene3D" id="1.20.1560.10">
    <property type="entry name" value="ABC transporter type 1, transmembrane domain"/>
    <property type="match status" value="1"/>
</dbReference>
<keyword evidence="7 11" id="KW-1133">Transmembrane helix</keyword>
<evidence type="ECO:0000259" key="13">
    <source>
        <dbReference type="PROSITE" id="PS50929"/>
    </source>
</evidence>
<keyword evidence="3" id="KW-0813">Transport</keyword>
<dbReference type="SUPFAM" id="SSF90123">
    <property type="entry name" value="ABC transporter transmembrane region"/>
    <property type="match status" value="1"/>
</dbReference>
<feature type="transmembrane region" description="Helical" evidence="11">
    <location>
        <begin position="201"/>
        <end position="221"/>
    </location>
</feature>
<evidence type="ECO:0000256" key="8">
    <source>
        <dbReference type="ARBA" id="ARBA00023136"/>
    </source>
</evidence>
<dbReference type="Pfam" id="PF00664">
    <property type="entry name" value="ABC_membrane"/>
    <property type="match status" value="1"/>
</dbReference>
<dbReference type="InterPro" id="IPR017871">
    <property type="entry name" value="ABC_transporter-like_CS"/>
</dbReference>
<dbReference type="Gene3D" id="3.40.50.300">
    <property type="entry name" value="P-loop containing nucleotide triphosphate hydrolases"/>
    <property type="match status" value="1"/>
</dbReference>
<feature type="transmembrane region" description="Helical" evidence="11">
    <location>
        <begin position="99"/>
        <end position="120"/>
    </location>
</feature>
<comment type="subcellular location">
    <subcellularLocation>
        <location evidence="1">Cell membrane</location>
        <topology evidence="1">Multi-pass membrane protein</topology>
    </subcellularLocation>
</comment>
<dbReference type="InterPro" id="IPR036640">
    <property type="entry name" value="ABC1_TM_sf"/>
</dbReference>